<dbReference type="EMBL" id="IACK01058879">
    <property type="protein sequence ID" value="LAA76082.1"/>
    <property type="molecule type" value="Transcribed_RNA"/>
</dbReference>
<sequence>MPPKLDPEFGDAPLQLAKEPSAPLPFGLSLCSGCPRWPSHLFSHASRLSPPPMAPGRERGCFLGKENPWEAEILKASHGFPFKEDRAVVKKQRRCHQIPELTRRFPPPQGQSSGFPEDLVQGPLTGVVGLFF</sequence>
<proteinExistence type="predicted"/>
<reference evidence="1" key="1">
    <citation type="submission" date="2017-07" db="EMBL/GenBank/DDBJ databases">
        <authorList>
            <person name="Mikheyev A."/>
            <person name="Grau M."/>
        </authorList>
    </citation>
    <scope>NUCLEOTIDE SEQUENCE</scope>
    <source>
        <tissue evidence="1">Venom_gland</tissue>
    </source>
</reference>
<reference evidence="1" key="2">
    <citation type="submission" date="2017-11" db="EMBL/GenBank/DDBJ databases">
        <title>Coralsnake Venomics: Analyses of Venom Gland Transcriptomes and Proteomes of Six Brazilian Taxa.</title>
        <authorList>
            <person name="Aird S.D."/>
            <person name="Jorge da Silva N."/>
            <person name="Qiu L."/>
            <person name="Villar-Briones A."/>
            <person name="Aparecida-Saddi V."/>
            <person name="Campos-Telles M.P."/>
            <person name="Grau M."/>
            <person name="Mikheyev A.S."/>
        </authorList>
    </citation>
    <scope>NUCLEOTIDE SEQUENCE</scope>
    <source>
        <tissue evidence="1">Venom_gland</tissue>
    </source>
</reference>
<dbReference type="AlphaFoldDB" id="A0A2D4HVT7"/>
<organism evidence="1">
    <name type="scientific">Micrurus lemniscatus lemniscatus</name>
    <dbReference type="NCBI Taxonomy" id="129467"/>
    <lineage>
        <taxon>Eukaryota</taxon>
        <taxon>Metazoa</taxon>
        <taxon>Chordata</taxon>
        <taxon>Craniata</taxon>
        <taxon>Vertebrata</taxon>
        <taxon>Euteleostomi</taxon>
        <taxon>Lepidosauria</taxon>
        <taxon>Squamata</taxon>
        <taxon>Bifurcata</taxon>
        <taxon>Unidentata</taxon>
        <taxon>Episquamata</taxon>
        <taxon>Toxicofera</taxon>
        <taxon>Serpentes</taxon>
        <taxon>Colubroidea</taxon>
        <taxon>Elapidae</taxon>
        <taxon>Elapinae</taxon>
        <taxon>Micrurus</taxon>
    </lineage>
</organism>
<accession>A0A2D4HVT7</accession>
<protein>
    <submittedName>
        <fullName evidence="1">Uncharacterized protein</fullName>
    </submittedName>
</protein>
<evidence type="ECO:0000313" key="1">
    <source>
        <dbReference type="EMBL" id="LAA76082.1"/>
    </source>
</evidence>
<name>A0A2D4HVT7_MICLE</name>